<keyword evidence="5" id="KW-1185">Reference proteome</keyword>
<feature type="domain" description="SLH" evidence="3">
    <location>
        <begin position="150"/>
        <end position="214"/>
    </location>
</feature>
<feature type="domain" description="SLH" evidence="3">
    <location>
        <begin position="25"/>
        <end position="88"/>
    </location>
</feature>
<dbReference type="GeneID" id="89520654"/>
<keyword evidence="2" id="KW-0732">Signal</keyword>
<dbReference type="Pfam" id="PF00395">
    <property type="entry name" value="SLH"/>
    <property type="match status" value="2"/>
</dbReference>
<evidence type="ECO:0000256" key="2">
    <source>
        <dbReference type="SAM" id="SignalP"/>
    </source>
</evidence>
<dbReference type="PROSITE" id="PS51272">
    <property type="entry name" value="SLH"/>
    <property type="match status" value="2"/>
</dbReference>
<dbReference type="EMBL" id="CP034413">
    <property type="protein sequence ID" value="QCI59517.1"/>
    <property type="molecule type" value="Genomic_DNA"/>
</dbReference>
<sequence>MKAHVFALCLSLSLCLGLPLPALAFASPFTDVQETSPYYDAILWAAETGVTNGTTASTFSPDAPCTRAQLAVFLWRAAGEPKPALAEQQFMDVTDPSAYYYGAVQWAAEKDMWGFGTFAPHAVCTRLDAVFFLWRAAGSPDMEGEFPFADVPFGDGDGHGQPLYWYADQAVLWAVENGVASGTTETTFSPDTPCTRGQIATFLYRAAQAETSAK</sequence>
<feature type="chain" id="PRO_5020647175" evidence="2">
    <location>
        <begin position="25"/>
        <end position="214"/>
    </location>
</feature>
<reference evidence="5" key="1">
    <citation type="submission" date="2018-12" db="EMBL/GenBank/DDBJ databases">
        <title>Dusodibacter welbiota gen. nov., sp. nov., isolated from human faeces and emended description of the Oscillibacter genus.</title>
        <authorList>
            <person name="Le Roy T."/>
            <person name="Van der Smissen P."/>
            <person name="Delzenne N."/>
            <person name="Muccioli G."/>
            <person name="Collet J.F."/>
            <person name="Cani P.D."/>
        </authorList>
    </citation>
    <scope>NUCLEOTIDE SEQUENCE [LARGE SCALE GENOMIC DNA]</scope>
    <source>
        <strain evidence="5">J115</strain>
    </source>
</reference>
<evidence type="ECO:0000313" key="4">
    <source>
        <dbReference type="EMBL" id="QCI59517.1"/>
    </source>
</evidence>
<proteinExistence type="predicted"/>
<organism evidence="4 5">
    <name type="scientific">Dysosmobacter welbionis</name>
    <dbReference type="NCBI Taxonomy" id="2093857"/>
    <lineage>
        <taxon>Bacteria</taxon>
        <taxon>Bacillati</taxon>
        <taxon>Bacillota</taxon>
        <taxon>Clostridia</taxon>
        <taxon>Eubacteriales</taxon>
        <taxon>Oscillospiraceae</taxon>
        <taxon>Dysosmobacter</taxon>
    </lineage>
</organism>
<dbReference type="AlphaFoldDB" id="A0A4D7AZ06"/>
<name>A0A4D7AZ06_9FIRM</name>
<dbReference type="InterPro" id="IPR001119">
    <property type="entry name" value="SLH_dom"/>
</dbReference>
<dbReference type="Proteomes" id="UP000298642">
    <property type="component" value="Chromosome"/>
</dbReference>
<protein>
    <submittedName>
        <fullName evidence="4">S-layer homology domain-containing protein</fullName>
    </submittedName>
</protein>
<evidence type="ECO:0000313" key="5">
    <source>
        <dbReference type="Proteomes" id="UP000298642"/>
    </source>
</evidence>
<accession>A0A4D7AZ06</accession>
<keyword evidence="1" id="KW-0677">Repeat</keyword>
<evidence type="ECO:0000259" key="3">
    <source>
        <dbReference type="PROSITE" id="PS51272"/>
    </source>
</evidence>
<feature type="signal peptide" evidence="2">
    <location>
        <begin position="1"/>
        <end position="24"/>
    </location>
</feature>
<dbReference type="KEGG" id="obj:EIO64_10065"/>
<gene>
    <name evidence="4" type="ORF">EIO64_10065</name>
</gene>
<evidence type="ECO:0000256" key="1">
    <source>
        <dbReference type="ARBA" id="ARBA00022737"/>
    </source>
</evidence>
<dbReference type="RefSeq" id="WP_136891305.1">
    <property type="nucleotide sequence ID" value="NZ_CP034413.3"/>
</dbReference>